<evidence type="ECO:0000256" key="7">
    <source>
        <dbReference type="ARBA" id="ARBA00023180"/>
    </source>
</evidence>
<feature type="transmembrane region" description="Helical" evidence="8">
    <location>
        <begin position="851"/>
        <end position="871"/>
    </location>
</feature>
<evidence type="ECO:0000313" key="11">
    <source>
        <dbReference type="Proteomes" id="UP000663891"/>
    </source>
</evidence>
<dbReference type="PANTHER" id="PTHR12185:SF14">
    <property type="entry name" value="CHOLESTEROL UPTAKE PROTEIN 1"/>
    <property type="match status" value="1"/>
</dbReference>
<evidence type="ECO:0000256" key="2">
    <source>
        <dbReference type="ARBA" id="ARBA00006618"/>
    </source>
</evidence>
<keyword evidence="5 8" id="KW-1133">Transmembrane helix</keyword>
<comment type="similarity">
    <text evidence="2">Belongs to the SID1 family.</text>
</comment>
<dbReference type="AlphaFoldDB" id="A0A814CEL6"/>
<dbReference type="OrthoDB" id="416618at2759"/>
<evidence type="ECO:0000256" key="6">
    <source>
        <dbReference type="ARBA" id="ARBA00023136"/>
    </source>
</evidence>
<feature type="transmembrane region" description="Helical" evidence="8">
    <location>
        <begin position="662"/>
        <end position="681"/>
    </location>
</feature>
<feature type="transmembrane region" description="Helical" evidence="8">
    <location>
        <begin position="794"/>
        <end position="812"/>
    </location>
</feature>
<dbReference type="GO" id="GO:0003725">
    <property type="term" value="F:double-stranded RNA binding"/>
    <property type="evidence" value="ECO:0007669"/>
    <property type="project" value="TreeGrafter"/>
</dbReference>
<dbReference type="GO" id="GO:0005764">
    <property type="term" value="C:lysosome"/>
    <property type="evidence" value="ECO:0007669"/>
    <property type="project" value="TreeGrafter"/>
</dbReference>
<comment type="caution">
    <text evidence="10">The sequence shown here is derived from an EMBL/GenBank/DDBJ whole genome shotgun (WGS) entry which is preliminary data.</text>
</comment>
<dbReference type="InterPro" id="IPR025958">
    <property type="entry name" value="SID1_TM_fam"/>
</dbReference>
<feature type="transmembrane region" description="Helical" evidence="8">
    <location>
        <begin position="411"/>
        <end position="431"/>
    </location>
</feature>
<evidence type="ECO:0000256" key="9">
    <source>
        <dbReference type="SAM" id="SignalP"/>
    </source>
</evidence>
<dbReference type="GO" id="GO:0005886">
    <property type="term" value="C:plasma membrane"/>
    <property type="evidence" value="ECO:0007669"/>
    <property type="project" value="TreeGrafter"/>
</dbReference>
<evidence type="ECO:0000313" key="10">
    <source>
        <dbReference type="EMBL" id="CAF0942279.1"/>
    </source>
</evidence>
<keyword evidence="4 9" id="KW-0732">Signal</keyword>
<feature type="transmembrane region" description="Helical" evidence="8">
    <location>
        <begin position="902"/>
        <end position="921"/>
    </location>
</feature>
<evidence type="ECO:0000256" key="5">
    <source>
        <dbReference type="ARBA" id="ARBA00022989"/>
    </source>
</evidence>
<keyword evidence="7" id="KW-0325">Glycoprotein</keyword>
<feature type="transmembrane region" description="Helical" evidence="8">
    <location>
        <begin position="534"/>
        <end position="553"/>
    </location>
</feature>
<dbReference type="Proteomes" id="UP000663891">
    <property type="component" value="Unassembled WGS sequence"/>
</dbReference>
<reference evidence="10" key="1">
    <citation type="submission" date="2021-02" db="EMBL/GenBank/DDBJ databases">
        <authorList>
            <person name="Nowell W R."/>
        </authorList>
    </citation>
    <scope>NUCLEOTIDE SEQUENCE</scope>
</reference>
<keyword evidence="6 8" id="KW-0472">Membrane</keyword>
<evidence type="ECO:0000256" key="4">
    <source>
        <dbReference type="ARBA" id="ARBA00022729"/>
    </source>
</evidence>
<feature type="chain" id="PRO_5032306156" description="SID1 transmembrane family member 1" evidence="9">
    <location>
        <begin position="18"/>
        <end position="936"/>
    </location>
</feature>
<feature type="transmembrane region" description="Helical" evidence="8">
    <location>
        <begin position="818"/>
        <end position="839"/>
    </location>
</feature>
<comment type="subcellular location">
    <subcellularLocation>
        <location evidence="1">Membrane</location>
        <topology evidence="1">Multi-pass membrane protein</topology>
    </subcellularLocation>
</comment>
<evidence type="ECO:0000256" key="3">
    <source>
        <dbReference type="ARBA" id="ARBA00022692"/>
    </source>
</evidence>
<dbReference type="GO" id="GO:0051033">
    <property type="term" value="F:RNA transmembrane transporter activity"/>
    <property type="evidence" value="ECO:0007669"/>
    <property type="project" value="TreeGrafter"/>
</dbReference>
<feature type="transmembrane region" description="Helical" evidence="8">
    <location>
        <begin position="687"/>
        <end position="707"/>
    </location>
</feature>
<proteinExistence type="inferred from homology"/>
<feature type="transmembrane region" description="Helical" evidence="8">
    <location>
        <begin position="590"/>
        <end position="610"/>
    </location>
</feature>
<protein>
    <recommendedName>
        <fullName evidence="12">SID1 transmembrane family member 1</fullName>
    </recommendedName>
</protein>
<dbReference type="Pfam" id="PF13965">
    <property type="entry name" value="SID-1_RNA_chan"/>
    <property type="match status" value="3"/>
</dbReference>
<gene>
    <name evidence="10" type="ORF">VCS650_LOCUS11569</name>
</gene>
<organism evidence="10 11">
    <name type="scientific">Adineta steineri</name>
    <dbReference type="NCBI Taxonomy" id="433720"/>
    <lineage>
        <taxon>Eukaryota</taxon>
        <taxon>Metazoa</taxon>
        <taxon>Spiralia</taxon>
        <taxon>Gnathifera</taxon>
        <taxon>Rotifera</taxon>
        <taxon>Eurotatoria</taxon>
        <taxon>Bdelloidea</taxon>
        <taxon>Adinetida</taxon>
        <taxon>Adinetidae</taxon>
        <taxon>Adineta</taxon>
    </lineage>
</organism>
<feature type="transmembrane region" description="Helical" evidence="8">
    <location>
        <begin position="507"/>
        <end position="528"/>
    </location>
</feature>
<feature type="transmembrane region" description="Helical" evidence="8">
    <location>
        <begin position="293"/>
        <end position="316"/>
    </location>
</feature>
<keyword evidence="3 8" id="KW-0812">Transmembrane</keyword>
<sequence length="936" mass="108149">MISISIFLLAWVLIVQGDKISDNSIKSIINPDIEIKNCTFGEICTGALNSSSVHYYSVEYSFDPSMAIRVITNMTYKTEQESPLLIVVRQIRGVISWTLPYTFTNGMIYSSASRILCLQNEINRTRAHISRVFIEISTSNNDLINYSVQLENITQFILQTGISQQFFVSPAMPVYYKFTFPPDIENVFIDVRSPDQLCTVVSVQSFDCPVYDVSEIGTRQGHYQTMASIASFNVYASEFPKRNTFLLVFLVKPTDADCLNDQEQTMIRPSGIVDVQRRKNATVTLQPPANYNFLYIAIFSTIGLFLFIYFMAFGIMCKHPDIYDHLAPEQLPFLEAKAEREIAERRDNEFRYQTAEGEENVESEATGNDLENSADVEVIETSNAGFVTVSDLCVKDYDYLKQKFRIYPQTMLTIAIFYTLPVIQLVLQFQLNIDASGNEDICYFNFLCTRQFAMLTAFNNVFSNIGYCALGILFLIIVYRRDMAYARFLAKYPAIGKEYGIPQHFGLFYAMGIGLFMEGVMSACYHICPSKQNFQFDTSFMFIVAVLNIIKIYQTRHPDINPRSAGSFSFLAVIILVTVIGVYYDEQWFWITYAVIHILSCLAFTGKIYYMGRLKVTFRVHVHLYHLVKENGILSRPRYLNPVLNIIKIYQTRHPDINPRSAGSFSFLAVIILVTVIGVYYDEQWFWITYAVIHILSCLAFTGKIYYMGRLKVTFRVHVHLYHLVKENGILSRPRYLNRMMILIPANCINIAFALYGAIVQPESFPNHLLFVHLYHLVKENGILSRPRYLNRMMILIPANCINIAFALYGAIVQPESFPNHLLFVFLGNLAIYLLYYILMKIIHREHFTRFSILFLLLATFFWASSLYFFYQEVKSYEVQPAISRMRNRPCILLHTYDVHDIWHLLSSFSLFFSFLTLLTLDDGIRRKRRKELAAF</sequence>
<accession>A0A814CEL6</accession>
<name>A0A814CEL6_9BILA</name>
<feature type="signal peptide" evidence="9">
    <location>
        <begin position="1"/>
        <end position="17"/>
    </location>
</feature>
<dbReference type="EMBL" id="CAJNON010000086">
    <property type="protein sequence ID" value="CAF0942279.1"/>
    <property type="molecule type" value="Genomic_DNA"/>
</dbReference>
<dbReference type="PANTHER" id="PTHR12185">
    <property type="entry name" value="SID1 TRANSMEMBRANE FAMILY MEMEBER"/>
    <property type="match status" value="1"/>
</dbReference>
<evidence type="ECO:0000256" key="1">
    <source>
        <dbReference type="ARBA" id="ARBA00004141"/>
    </source>
</evidence>
<evidence type="ECO:0000256" key="8">
    <source>
        <dbReference type="SAM" id="Phobius"/>
    </source>
</evidence>
<evidence type="ECO:0008006" key="12">
    <source>
        <dbReference type="Google" id="ProtNLM"/>
    </source>
</evidence>
<feature type="transmembrane region" description="Helical" evidence="8">
    <location>
        <begin position="565"/>
        <end position="584"/>
    </location>
</feature>
<feature type="transmembrane region" description="Helical" evidence="8">
    <location>
        <begin position="461"/>
        <end position="479"/>
    </location>
</feature>